<name>A0A0D2N616_9CHLO</name>
<dbReference type="GeneID" id="25726378"/>
<keyword evidence="3" id="KW-1185">Reference proteome</keyword>
<evidence type="ECO:0000313" key="2">
    <source>
        <dbReference type="EMBL" id="KIZ07697.1"/>
    </source>
</evidence>
<organism evidence="2 3">
    <name type="scientific">Monoraphidium neglectum</name>
    <dbReference type="NCBI Taxonomy" id="145388"/>
    <lineage>
        <taxon>Eukaryota</taxon>
        <taxon>Viridiplantae</taxon>
        <taxon>Chlorophyta</taxon>
        <taxon>core chlorophytes</taxon>
        <taxon>Chlorophyceae</taxon>
        <taxon>CS clade</taxon>
        <taxon>Sphaeropleales</taxon>
        <taxon>Selenastraceae</taxon>
        <taxon>Monoraphidium</taxon>
    </lineage>
</organism>
<gene>
    <name evidence="2" type="ORF">MNEG_0260</name>
</gene>
<dbReference type="KEGG" id="mng:MNEG_0260"/>
<dbReference type="AlphaFoldDB" id="A0A0D2N616"/>
<sequence>MRLRVPPNACGSSIPVRVPFAGLPERIWWWETRERQARQLQSDLAELKAHAVTLRLRDSGGGSAEQLAAHVELWAEVQAYGLRDLLLVMARDPASPLWRTHRMVLDEQAAHQLLALQRDLRARANDTRETGGGVSMVRGLGGEAGLAPVFGPGGFLSDIVGALRKRERCLQDFAGCSWSATLREAVAPRLRPALTESLAVPCHSPPEGGSGGTASAGLWSGVVGCAPGCPWCAAEAEEPGPGEQQQQQQQHGSAFGDAAPVPFESPFLWRRLVWALLGRVAPRVRDRLRYSPRPLHAKEAERAYARGLDEAFEKAHSPAQVVLACRVLEALGPHESSTAPDPQAVSLWPAMAAPATAVALMHASAGPEAWPLSGREGGRPPWPEDDGEGHLPMWPVWYHMRVLGMWDKAGSFSSSAEDGNAEAVAALRRAEAGNELAERLRGAGADKVARRAAAAAAARRVYDDPDVRLDAAVFATRQAFSSSDFDRLQRQGFLSQLLNRPNRHTPQQDACGCDRCGRTAAAYLVCPRGCGVRYCGERCRAESATLEAECGGGGGPLPGLSSHGPLCGYLARSLADARPRFAAQRWRLEVEGDAVPAGRPGARRAWWQKLRHVGQV</sequence>
<protein>
    <submittedName>
        <fullName evidence="2">Uncharacterized protein</fullName>
    </submittedName>
</protein>
<feature type="region of interest" description="Disordered" evidence="1">
    <location>
        <begin position="236"/>
        <end position="256"/>
    </location>
</feature>
<dbReference type="RefSeq" id="XP_013906716.1">
    <property type="nucleotide sequence ID" value="XM_014051262.1"/>
</dbReference>
<evidence type="ECO:0000256" key="1">
    <source>
        <dbReference type="SAM" id="MobiDB-lite"/>
    </source>
</evidence>
<dbReference type="Proteomes" id="UP000054498">
    <property type="component" value="Unassembled WGS sequence"/>
</dbReference>
<evidence type="ECO:0000313" key="3">
    <source>
        <dbReference type="Proteomes" id="UP000054498"/>
    </source>
</evidence>
<accession>A0A0D2N616</accession>
<proteinExistence type="predicted"/>
<reference evidence="2 3" key="1">
    <citation type="journal article" date="2013" name="BMC Genomics">
        <title>Reconstruction of the lipid metabolism for the microalga Monoraphidium neglectum from its genome sequence reveals characteristics suitable for biofuel production.</title>
        <authorList>
            <person name="Bogen C."/>
            <person name="Al-Dilaimi A."/>
            <person name="Albersmeier A."/>
            <person name="Wichmann J."/>
            <person name="Grundmann M."/>
            <person name="Rupp O."/>
            <person name="Lauersen K.J."/>
            <person name="Blifernez-Klassen O."/>
            <person name="Kalinowski J."/>
            <person name="Goesmann A."/>
            <person name="Mussgnug J.H."/>
            <person name="Kruse O."/>
        </authorList>
    </citation>
    <scope>NUCLEOTIDE SEQUENCE [LARGE SCALE GENOMIC DNA]</scope>
    <source>
        <strain evidence="2 3">SAG 48.87</strain>
    </source>
</reference>
<dbReference type="OrthoDB" id="10690338at2759"/>
<dbReference type="EMBL" id="KK100238">
    <property type="protein sequence ID" value="KIZ07697.1"/>
    <property type="molecule type" value="Genomic_DNA"/>
</dbReference>
<feature type="compositionally biased region" description="Low complexity" evidence="1">
    <location>
        <begin position="241"/>
        <end position="250"/>
    </location>
</feature>